<gene>
    <name evidence="2" type="ORF">ALEPTO_LOCUS9812</name>
</gene>
<dbReference type="InterPro" id="IPR036047">
    <property type="entry name" value="F-box-like_dom_sf"/>
</dbReference>
<dbReference type="CDD" id="cd09917">
    <property type="entry name" value="F-box_SF"/>
    <property type="match status" value="1"/>
</dbReference>
<dbReference type="PANTHER" id="PTHR38926">
    <property type="entry name" value="F-BOX DOMAIN CONTAINING PROTEIN, EXPRESSED"/>
    <property type="match status" value="1"/>
</dbReference>
<evidence type="ECO:0000259" key="1">
    <source>
        <dbReference type="Pfam" id="PF12937"/>
    </source>
</evidence>
<evidence type="ECO:0000313" key="2">
    <source>
        <dbReference type="EMBL" id="CAG8644331.1"/>
    </source>
</evidence>
<comment type="caution">
    <text evidence="2">The sequence shown here is derived from an EMBL/GenBank/DDBJ whole genome shotgun (WGS) entry which is preliminary data.</text>
</comment>
<dbReference type="Pfam" id="PF12937">
    <property type="entry name" value="F-box-like"/>
    <property type="match status" value="1"/>
</dbReference>
<keyword evidence="3" id="KW-1185">Reference proteome</keyword>
<dbReference type="PANTHER" id="PTHR38926:SF5">
    <property type="entry name" value="F-BOX AND LEUCINE-RICH REPEAT PROTEIN 6"/>
    <property type="match status" value="1"/>
</dbReference>
<dbReference type="Proteomes" id="UP000789508">
    <property type="component" value="Unassembled WGS sequence"/>
</dbReference>
<protein>
    <submittedName>
        <fullName evidence="2">8873_t:CDS:1</fullName>
    </submittedName>
</protein>
<sequence length="553" mass="64001">MKVKHFLSKIKKKIKAIKNKKLKLHVDTEAETASTNKPTLPTDCLVEILQYLVDDKATLFSAALVSRTWCRISIPFLWSSINVNRNKTSLIETFIKCMNDDECEAVSEYLKPSYPPPLFLYTSYVKELDWNKVDYLFVDNQQDPSNRKSIWKSILQMANKEEKEKIVKRMMTQICTLIFRTATSLEKFVVDIRRTRRAIPAFAMLPNCSAIFSRLKEVQLIGSAGVMYYDVASVSSREIIRLMQSVSSNIGSLKIHLSLYHGCIDDLCDLIKIQNRLEHVSFTGINDDHLPVIQVLQTQAKWLVSLEFKNTCIFDSIISLLSNLGIFTKLESLIFNDCYPKYNLPIVRKFVSQPPRCLRKLYIDYNFIQNDDEFLVMLIETSGRYLEDLIIMKDCSETMYKAIGKYCKSLLSLQINPAKLESLSLSEVIAKLQNLKHLSLVDPFGIKGTFPDELWAELSRKSSSNLCSLHFNYSQTTPRALTNFLSNRGEPIKVFEFGRHVHLTDEHLLAILNYCKERQVFVKIYSLHFRQMEKFDSSLIKQLEEWVRLVPRI</sequence>
<dbReference type="OrthoDB" id="2442440at2759"/>
<dbReference type="Gene3D" id="1.20.1280.50">
    <property type="match status" value="1"/>
</dbReference>
<dbReference type="InterPro" id="IPR001810">
    <property type="entry name" value="F-box_dom"/>
</dbReference>
<reference evidence="2" key="1">
    <citation type="submission" date="2021-06" db="EMBL/GenBank/DDBJ databases">
        <authorList>
            <person name="Kallberg Y."/>
            <person name="Tangrot J."/>
            <person name="Rosling A."/>
        </authorList>
    </citation>
    <scope>NUCLEOTIDE SEQUENCE</scope>
    <source>
        <strain evidence="2">FL130A</strain>
    </source>
</reference>
<dbReference type="AlphaFoldDB" id="A0A9N9DKN1"/>
<dbReference type="SUPFAM" id="SSF81383">
    <property type="entry name" value="F-box domain"/>
    <property type="match status" value="1"/>
</dbReference>
<name>A0A9N9DKN1_9GLOM</name>
<accession>A0A9N9DKN1</accession>
<organism evidence="2 3">
    <name type="scientific">Ambispora leptoticha</name>
    <dbReference type="NCBI Taxonomy" id="144679"/>
    <lineage>
        <taxon>Eukaryota</taxon>
        <taxon>Fungi</taxon>
        <taxon>Fungi incertae sedis</taxon>
        <taxon>Mucoromycota</taxon>
        <taxon>Glomeromycotina</taxon>
        <taxon>Glomeromycetes</taxon>
        <taxon>Archaeosporales</taxon>
        <taxon>Ambisporaceae</taxon>
        <taxon>Ambispora</taxon>
    </lineage>
</organism>
<dbReference type="Gene3D" id="3.80.10.10">
    <property type="entry name" value="Ribonuclease Inhibitor"/>
    <property type="match status" value="1"/>
</dbReference>
<proteinExistence type="predicted"/>
<evidence type="ECO:0000313" key="3">
    <source>
        <dbReference type="Proteomes" id="UP000789508"/>
    </source>
</evidence>
<feature type="domain" description="F-box" evidence="1">
    <location>
        <begin position="39"/>
        <end position="82"/>
    </location>
</feature>
<dbReference type="EMBL" id="CAJVPS010008627">
    <property type="protein sequence ID" value="CAG8644331.1"/>
    <property type="molecule type" value="Genomic_DNA"/>
</dbReference>
<dbReference type="SUPFAM" id="SSF52047">
    <property type="entry name" value="RNI-like"/>
    <property type="match status" value="1"/>
</dbReference>
<dbReference type="InterPro" id="IPR032675">
    <property type="entry name" value="LRR_dom_sf"/>
</dbReference>